<dbReference type="KEGG" id="cdep:91088547"/>
<reference evidence="2" key="2">
    <citation type="journal article" date="2022" name="Elife">
        <title>Obligate sexual reproduction of a homothallic fungus closely related to the Cryptococcus pathogenic species complex.</title>
        <authorList>
            <person name="Passer A.R."/>
            <person name="Clancey S.A."/>
            <person name="Shea T."/>
            <person name="David-Palma M."/>
            <person name="Averette A.F."/>
            <person name="Boekhout T."/>
            <person name="Porcel B.M."/>
            <person name="Nowrousian M."/>
            <person name="Cuomo C.A."/>
            <person name="Sun S."/>
            <person name="Heitman J."/>
            <person name="Coelho M.A."/>
        </authorList>
    </citation>
    <scope>NUCLEOTIDE SEQUENCE</scope>
    <source>
        <strain evidence="2">CBS 7841</strain>
    </source>
</reference>
<dbReference type="VEuPathDB" id="FungiDB:L203_03271"/>
<keyword evidence="3" id="KW-1185">Reference proteome</keyword>
<sequence>MNPFKRSRHRTQTSPKTRVLPAILPDFSPTLSHVEYNSQRPGRQGRESPRRGRRQSSVPSDSTNRFYTRFVEPRLTKCPLNPIPTVAMRGAESCKSRYNFEMFSWDQQEDEESSAWDWDVEAEGLQQADAARDRQDSWLRMDVHASDSGGCSHSRLVGIAGSQSNRADSSKRHGIVMPTNGLTLDIIQQYIYKFASEPYKRRQDDDVLENVKRKRAEGKVIR</sequence>
<reference evidence="2" key="3">
    <citation type="submission" date="2024-01" db="EMBL/GenBank/DDBJ databases">
        <authorList>
            <person name="Coelho M.A."/>
            <person name="David-Palma M."/>
            <person name="Shea T."/>
            <person name="Sun S."/>
            <person name="Cuomo C.A."/>
            <person name="Heitman J."/>
        </authorList>
    </citation>
    <scope>NUCLEOTIDE SEQUENCE</scope>
    <source>
        <strain evidence="2">CBS 7841</strain>
    </source>
</reference>
<dbReference type="OrthoDB" id="10277730at2759"/>
<name>A0A1E3IFV7_9TREE</name>
<feature type="compositionally biased region" description="Basic residues" evidence="1">
    <location>
        <begin position="1"/>
        <end position="11"/>
    </location>
</feature>
<organism evidence="2 3">
    <name type="scientific">Cryptococcus depauperatus CBS 7841</name>
    <dbReference type="NCBI Taxonomy" id="1295531"/>
    <lineage>
        <taxon>Eukaryota</taxon>
        <taxon>Fungi</taxon>
        <taxon>Dikarya</taxon>
        <taxon>Basidiomycota</taxon>
        <taxon>Agaricomycotina</taxon>
        <taxon>Tremellomycetes</taxon>
        <taxon>Tremellales</taxon>
        <taxon>Cryptococcaceae</taxon>
        <taxon>Cryptococcus</taxon>
    </lineage>
</organism>
<feature type="compositionally biased region" description="Polar residues" evidence="1">
    <location>
        <begin position="29"/>
        <end position="38"/>
    </location>
</feature>
<proteinExistence type="predicted"/>
<gene>
    <name evidence="2" type="ORF">L203_104337</name>
</gene>
<dbReference type="EMBL" id="CP143788">
    <property type="protein sequence ID" value="WVN89121.1"/>
    <property type="molecule type" value="Genomic_DNA"/>
</dbReference>
<protein>
    <submittedName>
        <fullName evidence="2">Uncharacterized protein</fullName>
    </submittedName>
</protein>
<dbReference type="RefSeq" id="XP_066069821.1">
    <property type="nucleotide sequence ID" value="XM_066213724.1"/>
</dbReference>
<accession>A0A1E3IFV7</accession>
<dbReference type="Proteomes" id="UP000094043">
    <property type="component" value="Chromosome 5"/>
</dbReference>
<feature type="region of interest" description="Disordered" evidence="1">
    <location>
        <begin position="1"/>
        <end position="66"/>
    </location>
</feature>
<dbReference type="AlphaFoldDB" id="A0A1E3IFV7"/>
<evidence type="ECO:0000313" key="2">
    <source>
        <dbReference type="EMBL" id="WVN89121.1"/>
    </source>
</evidence>
<evidence type="ECO:0000256" key="1">
    <source>
        <dbReference type="SAM" id="MobiDB-lite"/>
    </source>
</evidence>
<evidence type="ECO:0000313" key="3">
    <source>
        <dbReference type="Proteomes" id="UP000094043"/>
    </source>
</evidence>
<dbReference type="GeneID" id="91088547"/>
<reference evidence="2" key="1">
    <citation type="submission" date="2016-06" db="EMBL/GenBank/DDBJ databases">
        <authorList>
            <person name="Cuomo C."/>
            <person name="Litvintseva A."/>
            <person name="Heitman J."/>
            <person name="Chen Y."/>
            <person name="Sun S."/>
            <person name="Springer D."/>
            <person name="Dromer F."/>
            <person name="Young S."/>
            <person name="Zeng Q."/>
            <person name="Chapman S."/>
            <person name="Gujja S."/>
            <person name="Saif S."/>
            <person name="Birren B."/>
        </authorList>
    </citation>
    <scope>NUCLEOTIDE SEQUENCE</scope>
    <source>
        <strain evidence="2">CBS 7841</strain>
    </source>
</reference>